<keyword evidence="1" id="KW-0812">Transmembrane</keyword>
<keyword evidence="3" id="KW-1185">Reference proteome</keyword>
<gene>
    <name evidence="2" type="ORF">I6U50_14565</name>
</gene>
<sequence length="290" mass="34510">MKQNTEEYYLIFKFWSLDSNQWSILIGGVGVLLTFIGFLIAFALYKKQRKDNSRDAFIFFQSSLPELKKSIEKTIENLKKFTENIESDNFSTPILSAALNDKFLSKVNLVDLNRYYSENRKNKIQIFQNFLIDSNFFGDYHSYFTNEINYLRNTYLEKENIYSQWQLLRSNKFFSSMADTDENEDYKLFYANWVKELNENRKIFEFNQQGQPTKVKNRKELVENQIETLARDIFPYIQFSEKANDINLIANKVVAAYADISEIKTKIKYTFEKDIEKFENVLINLNKLTE</sequence>
<organism evidence="2 3">
    <name type="scientific">Salegentibacter maritimus</name>
    <dbReference type="NCBI Taxonomy" id="2794347"/>
    <lineage>
        <taxon>Bacteria</taxon>
        <taxon>Pseudomonadati</taxon>
        <taxon>Bacteroidota</taxon>
        <taxon>Flavobacteriia</taxon>
        <taxon>Flavobacteriales</taxon>
        <taxon>Flavobacteriaceae</taxon>
        <taxon>Salegentibacter</taxon>
    </lineage>
</organism>
<comment type="caution">
    <text evidence="2">The sequence shown here is derived from an EMBL/GenBank/DDBJ whole genome shotgun (WGS) entry which is preliminary data.</text>
</comment>
<protein>
    <recommendedName>
        <fullName evidence="4">Phage abortive infection protein</fullName>
    </recommendedName>
</protein>
<evidence type="ECO:0000256" key="1">
    <source>
        <dbReference type="SAM" id="Phobius"/>
    </source>
</evidence>
<feature type="transmembrane region" description="Helical" evidence="1">
    <location>
        <begin position="22"/>
        <end position="45"/>
    </location>
</feature>
<dbReference type="Proteomes" id="UP000635665">
    <property type="component" value="Unassembled WGS sequence"/>
</dbReference>
<name>A0ABS0TJN6_9FLAO</name>
<evidence type="ECO:0000313" key="2">
    <source>
        <dbReference type="EMBL" id="MBI6121246.1"/>
    </source>
</evidence>
<proteinExistence type="predicted"/>
<keyword evidence="1" id="KW-0472">Membrane</keyword>
<evidence type="ECO:0008006" key="4">
    <source>
        <dbReference type="Google" id="ProtNLM"/>
    </source>
</evidence>
<dbReference type="EMBL" id="JAEHNY010000015">
    <property type="protein sequence ID" value="MBI6121246.1"/>
    <property type="molecule type" value="Genomic_DNA"/>
</dbReference>
<reference evidence="2 3" key="1">
    <citation type="submission" date="2020-12" db="EMBL/GenBank/DDBJ databases">
        <title>Salegentibacter orientalis sp. nov., isolated from costal sediment.</title>
        <authorList>
            <person name="Lian F.-B."/>
        </authorList>
    </citation>
    <scope>NUCLEOTIDE SEQUENCE [LARGE SCALE GENOMIC DNA]</scope>
    <source>
        <strain evidence="2 3">F60176</strain>
    </source>
</reference>
<evidence type="ECO:0000313" key="3">
    <source>
        <dbReference type="Proteomes" id="UP000635665"/>
    </source>
</evidence>
<dbReference type="RefSeq" id="WP_198639380.1">
    <property type="nucleotide sequence ID" value="NZ_JAEHNY010000015.1"/>
</dbReference>
<keyword evidence="1" id="KW-1133">Transmembrane helix</keyword>
<accession>A0ABS0TJN6</accession>